<dbReference type="KEGG" id="hje:HacjB3_16696"/>
<evidence type="ECO:0000313" key="4">
    <source>
        <dbReference type="Proteomes" id="UP000011645"/>
    </source>
</evidence>
<dbReference type="EMBL" id="CP002063">
    <property type="protein sequence ID" value="ADJ16689.1"/>
    <property type="molecule type" value="Genomic_DNA"/>
</dbReference>
<reference evidence="1 3" key="1">
    <citation type="journal article" date="2010" name="J. Bacteriol.">
        <title>Complete genome sequence of Halalkalicoccus jeotgali B3(T), an extremely halophilic archaeon.</title>
        <authorList>
            <person name="Roh S.W."/>
            <person name="Nam Y.D."/>
            <person name="Nam S.H."/>
            <person name="Choi S.H."/>
            <person name="Park H.S."/>
            <person name="Bae J.W."/>
        </authorList>
    </citation>
    <scope>NUCLEOTIDE SEQUENCE [LARGE SCALE GENOMIC DNA]</scope>
    <source>
        <strain evidence="1">B3</strain>
        <strain evidence="3">DSM 18796 / CECT 7217 / JCM 14584 / KCTC 4019 / B3</strain>
        <plasmid evidence="3">1</plasmid>
    </source>
</reference>
<protein>
    <submittedName>
        <fullName evidence="1">Uncharacterized protein</fullName>
    </submittedName>
</protein>
<keyword evidence="4" id="KW-1185">Reference proteome</keyword>
<sequence length="91" mass="10251">MIREIVILVEIRGFGRIEVLARENVVESSWPLIASIFGYPTILIIPVPVDLPVGVSEVILRQFNDDATLSFDFTFVTPPDSYVTVLALLFW</sequence>
<gene>
    <name evidence="1" type="ordered locus">HacjB3_16696</name>
    <name evidence="2" type="ORF">C497_02017</name>
</gene>
<dbReference type="HOGENOM" id="CLU_2419918_0_0_2"/>
<proteinExistence type="predicted"/>
<evidence type="ECO:0000313" key="2">
    <source>
        <dbReference type="EMBL" id="ELY40820.1"/>
    </source>
</evidence>
<dbReference type="Proteomes" id="UP000011645">
    <property type="component" value="Unassembled WGS sequence"/>
</dbReference>
<name>D8JBN6_HALJB</name>
<dbReference type="AlphaFoldDB" id="D8JBN6"/>
<keyword evidence="1" id="KW-0614">Plasmid</keyword>
<evidence type="ECO:0000313" key="1">
    <source>
        <dbReference type="EMBL" id="ADJ16689.1"/>
    </source>
</evidence>
<geneLocation type="plasmid" evidence="1 3">
    <name>1</name>
</geneLocation>
<dbReference type="EMBL" id="AOHV01000008">
    <property type="protein sequence ID" value="ELY40820.1"/>
    <property type="molecule type" value="Genomic_DNA"/>
</dbReference>
<evidence type="ECO:0000313" key="3">
    <source>
        <dbReference type="Proteomes" id="UP000000390"/>
    </source>
</evidence>
<organism evidence="1 3">
    <name type="scientific">Halalkalicoccus jeotgali (strain DSM 18796 / CECT 7217 / JCM 14584 / KCTC 4019 / B3)</name>
    <dbReference type="NCBI Taxonomy" id="795797"/>
    <lineage>
        <taxon>Archaea</taxon>
        <taxon>Methanobacteriati</taxon>
        <taxon>Methanobacteriota</taxon>
        <taxon>Stenosarchaea group</taxon>
        <taxon>Halobacteria</taxon>
        <taxon>Halobacteriales</taxon>
        <taxon>Halococcaceae</taxon>
        <taxon>Halalkalicoccus</taxon>
    </lineage>
</organism>
<dbReference type="Proteomes" id="UP000000390">
    <property type="component" value="Plasmid 1"/>
</dbReference>
<reference evidence="2 4" key="2">
    <citation type="journal article" date="2014" name="PLoS Genet.">
        <title>Phylogenetically driven sequencing of extremely halophilic archaea reveals strategies for static and dynamic osmo-response.</title>
        <authorList>
            <person name="Becker E.A."/>
            <person name="Seitzer P.M."/>
            <person name="Tritt A."/>
            <person name="Larsen D."/>
            <person name="Krusor M."/>
            <person name="Yao A.I."/>
            <person name="Wu D."/>
            <person name="Madern D."/>
            <person name="Eisen J.A."/>
            <person name="Darling A.E."/>
            <person name="Facciotti M.T."/>
        </authorList>
    </citation>
    <scope>NUCLEOTIDE SEQUENCE [LARGE SCALE GENOMIC DNA]</scope>
    <source>
        <strain evidence="2">B3</strain>
        <strain evidence="4">DSM 18796 / CECT 7217 / JCM 14584 / KCTC 4019 / B3</strain>
    </source>
</reference>
<accession>D8JBN6</accession>